<evidence type="ECO:0000313" key="3">
    <source>
        <dbReference type="EMBL" id="CCC81347.1"/>
    </source>
</evidence>
<dbReference type="Proteomes" id="UP000002654">
    <property type="component" value="Chromosome"/>
</dbReference>
<name>G4RP52_THETK</name>
<dbReference type="eggNOG" id="arCOG01772">
    <property type="taxonomic scope" value="Archaea"/>
</dbReference>
<accession>G4RP52</accession>
<gene>
    <name evidence="3" type="ordered locus">TTX_0689</name>
</gene>
<dbReference type="GO" id="GO:0016861">
    <property type="term" value="F:intramolecular oxidoreductase activity, interconverting aldoses and ketoses"/>
    <property type="evidence" value="ECO:0007669"/>
    <property type="project" value="InterPro"/>
</dbReference>
<dbReference type="GO" id="GO:0005996">
    <property type="term" value="P:monosaccharide metabolic process"/>
    <property type="evidence" value="ECO:0007669"/>
    <property type="project" value="InterPro"/>
</dbReference>
<protein>
    <submittedName>
        <fullName evidence="3">L-fucose isomerase related protein</fullName>
    </submittedName>
</protein>
<dbReference type="InterPro" id="IPR000836">
    <property type="entry name" value="PRTase_dom"/>
</dbReference>
<dbReference type="RefSeq" id="WP_014126603.1">
    <property type="nucleotide sequence ID" value="NC_016070.1"/>
</dbReference>
<dbReference type="InterPro" id="IPR009015">
    <property type="entry name" value="Fucose_isomerase_N/cen_sf"/>
</dbReference>
<dbReference type="EMBL" id="FN869859">
    <property type="protein sequence ID" value="CCC81347.1"/>
    <property type="molecule type" value="Genomic_DNA"/>
</dbReference>
<dbReference type="GO" id="GO:0005737">
    <property type="term" value="C:cytoplasm"/>
    <property type="evidence" value="ECO:0007669"/>
    <property type="project" value="InterPro"/>
</dbReference>
<keyword evidence="4" id="KW-1185">Reference proteome</keyword>
<evidence type="ECO:0000256" key="1">
    <source>
        <dbReference type="ARBA" id="ARBA00023235"/>
    </source>
</evidence>
<dbReference type="AlphaFoldDB" id="G4RP52"/>
<evidence type="ECO:0000256" key="2">
    <source>
        <dbReference type="ARBA" id="ARBA00023277"/>
    </source>
</evidence>
<dbReference type="PaxDb" id="768679-TTX_0689"/>
<keyword evidence="1 3" id="KW-0413">Isomerase</keyword>
<organism evidence="3 4">
    <name type="scientific">Thermoproteus tenax (strain ATCC 35583 / DSM 2078 / JCM 9277 / NBRC 100435 / Kra 1)</name>
    <dbReference type="NCBI Taxonomy" id="768679"/>
    <lineage>
        <taxon>Archaea</taxon>
        <taxon>Thermoproteota</taxon>
        <taxon>Thermoprotei</taxon>
        <taxon>Thermoproteales</taxon>
        <taxon>Thermoproteaceae</taxon>
        <taxon>Thermoproteus</taxon>
    </lineage>
</organism>
<keyword evidence="2" id="KW-0119">Carbohydrate metabolism</keyword>
<dbReference type="HOGENOM" id="CLU_055583_0_0_2"/>
<dbReference type="SUPFAM" id="SSF53743">
    <property type="entry name" value="FucI/AraA N-terminal and middle domains"/>
    <property type="match status" value="1"/>
</dbReference>
<dbReference type="CDD" id="cd06223">
    <property type="entry name" value="PRTases_typeI"/>
    <property type="match status" value="1"/>
</dbReference>
<dbReference type="KEGG" id="ttn:TTX_0689"/>
<proteinExistence type="predicted"/>
<sequence length="387" mass="41981">MYKALAFASPIHGDFVHAKYEEVKRLFPTASGPYSSAEDAPPAKVAVIIPITGGTSAAIAEYARRAGAERVVLFGLPEHNSLASALSARSLLEAEGIKTWVFHCPPGSDCSREADMASRVAGAVASLHSPRVLLIGRRTAQTERFEAKFNAKVDVMSIDDFAELVRKSEPDPEFLRVFGRDLADIARIYAALKGLGSYDGVAVTCFPYIQKYGKTPCLPLSLLNSRGILAACEGDLQALTAMFISRALTDTGGWIANVAYVREDEAFFAHCTINLGMAKAWRIMPHFETGKPAGLAAELPRGLYTGISVGPLFDRLGVGLFEALETGNMVPWACRTQMRARPLFDGRRLLELAPANHHVLAPGDLREALRAVSHLLDMRYVGYSEGQ</sequence>
<dbReference type="Gene3D" id="3.40.50.720">
    <property type="entry name" value="NAD(P)-binding Rossmann-like Domain"/>
    <property type="match status" value="1"/>
</dbReference>
<dbReference type="OrthoDB" id="26618at2157"/>
<evidence type="ECO:0000313" key="4">
    <source>
        <dbReference type="Proteomes" id="UP000002654"/>
    </source>
</evidence>
<reference evidence="3 4" key="1">
    <citation type="journal article" date="2011" name="PLoS ONE">
        <title>The complete genome sequence of Thermoproteus tenax: a physiologically versatile member of the Crenarchaeota.</title>
        <authorList>
            <person name="Siebers B."/>
            <person name="Zaparty M."/>
            <person name="Raddatz G."/>
            <person name="Tjaden B."/>
            <person name="Albers S.V."/>
            <person name="Bell S.D."/>
            <person name="Blombach F."/>
            <person name="Kletzin A."/>
            <person name="Kyrpides N."/>
            <person name="Lanz C."/>
            <person name="Plagens A."/>
            <person name="Rampp M."/>
            <person name="Rosinus A."/>
            <person name="von Jan M."/>
            <person name="Makarova K.S."/>
            <person name="Klenk H.P."/>
            <person name="Schuster S.C."/>
            <person name="Hensel R."/>
        </authorList>
    </citation>
    <scope>NUCLEOTIDE SEQUENCE [LARGE SCALE GENOMIC DNA]</scope>
    <source>
        <strain evidence="4">ATCC 35583 / DSM 2078 / JCM 9277 / NBRC 100435 / Kra 1</strain>
    </source>
</reference>
<dbReference type="PANTHER" id="PTHR36120">
    <property type="entry name" value="FUCOSE ISOMERASE"/>
    <property type="match status" value="1"/>
</dbReference>
<dbReference type="PANTHER" id="PTHR36120:SF2">
    <property type="entry name" value="FUCOSE ISOMERASE"/>
    <property type="match status" value="1"/>
</dbReference>
<dbReference type="STRING" id="768679.TTX_0689"/>
<dbReference type="PATRIC" id="fig|768679.9.peg.701"/>
<dbReference type="GeneID" id="11261584"/>